<dbReference type="PANTHER" id="PTHR47354:SF5">
    <property type="entry name" value="PROTEIN RFBI"/>
    <property type="match status" value="1"/>
</dbReference>
<dbReference type="PROSITE" id="PS51384">
    <property type="entry name" value="FAD_FR"/>
    <property type="match status" value="1"/>
</dbReference>
<feature type="domain" description="FAD-binding FR-type" evidence="1">
    <location>
        <begin position="73"/>
        <end position="175"/>
    </location>
</feature>
<dbReference type="InterPro" id="IPR008333">
    <property type="entry name" value="Cbr1-like_FAD-bd_dom"/>
</dbReference>
<proteinExistence type="predicted"/>
<evidence type="ECO:0000313" key="2">
    <source>
        <dbReference type="EMBL" id="HEU03408.1"/>
    </source>
</evidence>
<dbReference type="InterPro" id="IPR039261">
    <property type="entry name" value="FNR_nucleotide-bd"/>
</dbReference>
<dbReference type="PANTHER" id="PTHR47354">
    <property type="entry name" value="NADH OXIDOREDUCTASE HCR"/>
    <property type="match status" value="1"/>
</dbReference>
<sequence length="267" mass="29064">MATFFTANRGDEFPPLPRTLPTIADPAITEAAPSPWERGLTLGGETGYAGQVRACQARVFSDLDITIEPTPHSIVVTGEVIAIETLAKDTVAVTIRTKGSMDILAGQYCRLKFKGFPERSFSPTANLKTGSFESGVLRFHIKQVADGRVTPHLGTRIGTGHKVRIEGPLGHAFHRTDRDNRLVLVGTGTGFAPIWAITSAALSQNPDRKIALSYETCVRERLQSGSLRDSILLSEHEEGAMARRRIGQEELRFAKSGVQRTGSLNEI</sequence>
<dbReference type="PRINTS" id="PR00406">
    <property type="entry name" value="CYTB5RDTASE"/>
</dbReference>
<reference evidence="2" key="1">
    <citation type="journal article" date="2020" name="mSystems">
        <title>Genome- and Community-Level Interaction Insights into Carbon Utilization and Element Cycling Functions of Hydrothermarchaeota in Hydrothermal Sediment.</title>
        <authorList>
            <person name="Zhou Z."/>
            <person name="Liu Y."/>
            <person name="Xu W."/>
            <person name="Pan J."/>
            <person name="Luo Z.H."/>
            <person name="Li M."/>
        </authorList>
    </citation>
    <scope>NUCLEOTIDE SEQUENCE</scope>
    <source>
        <strain evidence="2">HyVt-347</strain>
    </source>
</reference>
<dbReference type="Proteomes" id="UP000885680">
    <property type="component" value="Unassembled WGS sequence"/>
</dbReference>
<name>A0A9C9TK07_9HYPH</name>
<dbReference type="SUPFAM" id="SSF52343">
    <property type="entry name" value="Ferredoxin reductase-like, C-terminal NADP-linked domain"/>
    <property type="match status" value="1"/>
</dbReference>
<dbReference type="SUPFAM" id="SSF63380">
    <property type="entry name" value="Riboflavin synthase domain-like"/>
    <property type="match status" value="1"/>
</dbReference>
<dbReference type="Pfam" id="PF00970">
    <property type="entry name" value="FAD_binding_6"/>
    <property type="match status" value="1"/>
</dbReference>
<dbReference type="Gene3D" id="2.40.30.10">
    <property type="entry name" value="Translation factors"/>
    <property type="match status" value="1"/>
</dbReference>
<dbReference type="InterPro" id="IPR017927">
    <property type="entry name" value="FAD-bd_FR_type"/>
</dbReference>
<dbReference type="EMBL" id="DRGN01000348">
    <property type="protein sequence ID" value="HEU03408.1"/>
    <property type="molecule type" value="Genomic_DNA"/>
</dbReference>
<feature type="non-terminal residue" evidence="2">
    <location>
        <position position="267"/>
    </location>
</feature>
<gene>
    <name evidence="2" type="ORF">ENH89_24475</name>
</gene>
<organism evidence="2 3">
    <name type="scientific">Aurantimonas coralicida</name>
    <dbReference type="NCBI Taxonomy" id="182270"/>
    <lineage>
        <taxon>Bacteria</taxon>
        <taxon>Pseudomonadati</taxon>
        <taxon>Pseudomonadota</taxon>
        <taxon>Alphaproteobacteria</taxon>
        <taxon>Hyphomicrobiales</taxon>
        <taxon>Aurantimonadaceae</taxon>
        <taxon>Aurantimonas</taxon>
    </lineage>
</organism>
<protein>
    <recommendedName>
        <fullName evidence="1">FAD-binding FR-type domain-containing protein</fullName>
    </recommendedName>
</protein>
<dbReference type="InterPro" id="IPR017938">
    <property type="entry name" value="Riboflavin_synthase-like_b-brl"/>
</dbReference>
<evidence type="ECO:0000313" key="3">
    <source>
        <dbReference type="Proteomes" id="UP000885680"/>
    </source>
</evidence>
<accession>A0A9C9TK07</accession>
<comment type="caution">
    <text evidence="2">The sequence shown here is derived from an EMBL/GenBank/DDBJ whole genome shotgun (WGS) entry which is preliminary data.</text>
</comment>
<dbReference type="GO" id="GO:0016491">
    <property type="term" value="F:oxidoreductase activity"/>
    <property type="evidence" value="ECO:0007669"/>
    <property type="project" value="InterPro"/>
</dbReference>
<evidence type="ECO:0000259" key="1">
    <source>
        <dbReference type="PROSITE" id="PS51384"/>
    </source>
</evidence>
<dbReference type="Gene3D" id="3.40.50.80">
    <property type="entry name" value="Nucleotide-binding domain of ferredoxin-NADP reductase (FNR) module"/>
    <property type="match status" value="1"/>
</dbReference>
<dbReference type="InterPro" id="IPR050415">
    <property type="entry name" value="MRET"/>
</dbReference>
<dbReference type="AlphaFoldDB" id="A0A9C9TK07"/>